<dbReference type="SUPFAM" id="SSF58014">
    <property type="entry name" value="Coiled-coil domain of nucleotide exchange factor GrpE"/>
    <property type="match status" value="1"/>
</dbReference>
<evidence type="ECO:0000256" key="2">
    <source>
        <dbReference type="ARBA" id="ARBA00009054"/>
    </source>
</evidence>
<dbReference type="Gene3D" id="3.90.20.20">
    <property type="match status" value="1"/>
</dbReference>
<dbReference type="Gene3D" id="2.30.22.10">
    <property type="entry name" value="Head domain of nucleotide exchange factor GrpE"/>
    <property type="match status" value="1"/>
</dbReference>
<dbReference type="InterPro" id="IPR009012">
    <property type="entry name" value="GrpE_head"/>
</dbReference>
<dbReference type="PRINTS" id="PR00773">
    <property type="entry name" value="GRPEPROTEIN"/>
</dbReference>
<keyword evidence="4 10" id="KW-0963">Cytoplasm</keyword>
<dbReference type="GO" id="GO:0042803">
    <property type="term" value="F:protein homodimerization activity"/>
    <property type="evidence" value="ECO:0007669"/>
    <property type="project" value="InterPro"/>
</dbReference>
<dbReference type="HAMAP" id="MF_01151">
    <property type="entry name" value="GrpE"/>
    <property type="match status" value="1"/>
</dbReference>
<gene>
    <name evidence="10 14" type="primary">grpE</name>
    <name evidence="14" type="ORF">ENS56_01520</name>
</gene>
<evidence type="ECO:0000256" key="10">
    <source>
        <dbReference type="HAMAP-Rule" id="MF_01151"/>
    </source>
</evidence>
<evidence type="ECO:0000313" key="14">
    <source>
        <dbReference type="EMBL" id="HGT46697.1"/>
    </source>
</evidence>
<proteinExistence type="inferred from homology"/>
<reference evidence="14" key="1">
    <citation type="journal article" date="2020" name="mSystems">
        <title>Genome- and Community-Level Interaction Insights into Carbon Utilization and Element Cycling Functions of Hydrothermarchaeota in Hydrothermal Sediment.</title>
        <authorList>
            <person name="Zhou Z."/>
            <person name="Liu Y."/>
            <person name="Xu W."/>
            <person name="Pan J."/>
            <person name="Luo Z.H."/>
            <person name="Li M."/>
        </authorList>
    </citation>
    <scope>NUCLEOTIDE SEQUENCE [LARGE SCALE GENOMIC DNA]</scope>
    <source>
        <strain evidence="14">SpSt-500</strain>
    </source>
</reference>
<dbReference type="GO" id="GO:0051082">
    <property type="term" value="F:unfolded protein binding"/>
    <property type="evidence" value="ECO:0007669"/>
    <property type="project" value="TreeGrafter"/>
</dbReference>
<dbReference type="AlphaFoldDB" id="A0A832DFY8"/>
<keyword evidence="6 10" id="KW-0143">Chaperone</keyword>
<dbReference type="InterPro" id="IPR000740">
    <property type="entry name" value="GrpE"/>
</dbReference>
<evidence type="ECO:0000256" key="7">
    <source>
        <dbReference type="ARBA" id="ARBA00053401"/>
    </source>
</evidence>
<dbReference type="NCBIfam" id="NF010738">
    <property type="entry name" value="PRK14140.1"/>
    <property type="match status" value="1"/>
</dbReference>
<dbReference type="InterPro" id="IPR013805">
    <property type="entry name" value="GrpE_CC"/>
</dbReference>
<evidence type="ECO:0000256" key="3">
    <source>
        <dbReference type="ARBA" id="ARBA00011738"/>
    </source>
</evidence>
<feature type="region of interest" description="Disordered" evidence="13">
    <location>
        <begin position="1"/>
        <end position="34"/>
    </location>
</feature>
<dbReference type="GO" id="GO:0051087">
    <property type="term" value="F:protein-folding chaperone binding"/>
    <property type="evidence" value="ECO:0007669"/>
    <property type="project" value="InterPro"/>
</dbReference>
<dbReference type="GO" id="GO:0006457">
    <property type="term" value="P:protein folding"/>
    <property type="evidence" value="ECO:0007669"/>
    <property type="project" value="InterPro"/>
</dbReference>
<dbReference type="GO" id="GO:0005737">
    <property type="term" value="C:cytoplasm"/>
    <property type="evidence" value="ECO:0007669"/>
    <property type="project" value="UniProtKB-SubCell"/>
</dbReference>
<comment type="subunit">
    <text evidence="3 10">Homodimer.</text>
</comment>
<dbReference type="PROSITE" id="PS01071">
    <property type="entry name" value="GRPE"/>
    <property type="match status" value="1"/>
</dbReference>
<organism evidence="14">
    <name type="scientific">Ignavibacterium album</name>
    <dbReference type="NCBI Taxonomy" id="591197"/>
    <lineage>
        <taxon>Bacteria</taxon>
        <taxon>Pseudomonadati</taxon>
        <taxon>Ignavibacteriota</taxon>
        <taxon>Ignavibacteria</taxon>
        <taxon>Ignavibacteriales</taxon>
        <taxon>Ignavibacteriaceae</taxon>
        <taxon>Ignavibacterium</taxon>
    </lineage>
</organism>
<evidence type="ECO:0000256" key="13">
    <source>
        <dbReference type="SAM" id="MobiDB-lite"/>
    </source>
</evidence>
<comment type="function">
    <text evidence="7 10 11">Participates actively in the response to hyperosmotic and heat shock by preventing the aggregation of stress-denatured proteins, in association with DnaK and GrpE. It is the nucleotide exchange factor for DnaK and may function as a thermosensor. Unfolded proteins bind initially to DnaJ; upon interaction with the DnaJ-bound protein, DnaK hydrolyzes its bound ATP, resulting in the formation of a stable complex. GrpE releases ADP from DnaK; ATP binding to DnaK triggers the release of the substrate protein, thus completing the reaction cycle. Several rounds of ATP-dependent interactions between DnaJ, DnaK and GrpE are required for fully efficient folding.</text>
</comment>
<dbReference type="FunFam" id="2.30.22.10:FF:000001">
    <property type="entry name" value="Protein GrpE"/>
    <property type="match status" value="1"/>
</dbReference>
<feature type="compositionally biased region" description="Basic and acidic residues" evidence="13">
    <location>
        <begin position="20"/>
        <end position="34"/>
    </location>
</feature>
<name>A0A832DFY8_9BACT</name>
<dbReference type="PANTHER" id="PTHR21237:SF23">
    <property type="entry name" value="GRPE PROTEIN HOMOLOG, MITOCHONDRIAL"/>
    <property type="match status" value="1"/>
</dbReference>
<accession>A0A832DFY8</accession>
<evidence type="ECO:0000256" key="4">
    <source>
        <dbReference type="ARBA" id="ARBA00022490"/>
    </source>
</evidence>
<protein>
    <recommendedName>
        <fullName evidence="8 10">Protein GrpE</fullName>
    </recommendedName>
    <alternativeName>
        <fullName evidence="9 10">HSP-70 cofactor</fullName>
    </alternativeName>
</protein>
<dbReference type="PANTHER" id="PTHR21237">
    <property type="entry name" value="GRPE PROTEIN"/>
    <property type="match status" value="1"/>
</dbReference>
<dbReference type="CDD" id="cd00446">
    <property type="entry name" value="GrpE"/>
    <property type="match status" value="1"/>
</dbReference>
<evidence type="ECO:0000256" key="5">
    <source>
        <dbReference type="ARBA" id="ARBA00023016"/>
    </source>
</evidence>
<dbReference type="SUPFAM" id="SSF51064">
    <property type="entry name" value="Head domain of nucleotide exchange factor GrpE"/>
    <property type="match status" value="1"/>
</dbReference>
<evidence type="ECO:0000256" key="8">
    <source>
        <dbReference type="ARBA" id="ARBA00072274"/>
    </source>
</evidence>
<dbReference type="GO" id="GO:0000774">
    <property type="term" value="F:adenyl-nucleotide exchange factor activity"/>
    <property type="evidence" value="ECO:0007669"/>
    <property type="project" value="InterPro"/>
</dbReference>
<comment type="caution">
    <text evidence="14">The sequence shown here is derived from an EMBL/GenBank/DDBJ whole genome shotgun (WGS) entry which is preliminary data.</text>
</comment>
<evidence type="ECO:0000256" key="9">
    <source>
        <dbReference type="ARBA" id="ARBA00076414"/>
    </source>
</evidence>
<sequence length="196" mass="23141">MNENMNNQELNELNENLNQNEKEEQSSQMKETNKEIKIEELQKRIEELEKESNEWKEKFLRKAAEFENYKRRTENDQLNLVTYAAESFIKKILPIVDDFERSLEHINDSNDYEKLKEGVQLIYNKLIKVLDEQGVKKIEAVGKPFDVHFHEALMQKADNSVPAHTVLEELEKGYVYKDKVIRHAKVVVSSEDQAEE</sequence>
<evidence type="ECO:0000256" key="11">
    <source>
        <dbReference type="RuleBase" id="RU000639"/>
    </source>
</evidence>
<keyword evidence="5 10" id="KW-0346">Stress response</keyword>
<evidence type="ECO:0000256" key="6">
    <source>
        <dbReference type="ARBA" id="ARBA00023186"/>
    </source>
</evidence>
<comment type="similarity">
    <text evidence="2 10 12">Belongs to the GrpE family.</text>
</comment>
<comment type="subcellular location">
    <subcellularLocation>
        <location evidence="1 10">Cytoplasm</location>
    </subcellularLocation>
</comment>
<feature type="compositionally biased region" description="Low complexity" evidence="13">
    <location>
        <begin position="1"/>
        <end position="19"/>
    </location>
</feature>
<evidence type="ECO:0000256" key="1">
    <source>
        <dbReference type="ARBA" id="ARBA00004496"/>
    </source>
</evidence>
<dbReference type="EMBL" id="DSVI01000004">
    <property type="protein sequence ID" value="HGT46697.1"/>
    <property type="molecule type" value="Genomic_DNA"/>
</dbReference>
<evidence type="ECO:0000256" key="12">
    <source>
        <dbReference type="RuleBase" id="RU004478"/>
    </source>
</evidence>
<dbReference type="Pfam" id="PF01025">
    <property type="entry name" value="GrpE"/>
    <property type="match status" value="1"/>
</dbReference>